<evidence type="ECO:0000313" key="3">
    <source>
        <dbReference type="Proteomes" id="UP001276659"/>
    </source>
</evidence>
<proteinExistence type="predicted"/>
<sequence length="143" mass="16645">MAQSQALLTSPREYLLKSEVRSHDFFQLKTPQKLLWWDETSRKQPLETDLHWGDELWLGTVAMTDDVPEGGVKQSQALLTSPREYLLKSECRSHDFFELNTPQKLLSRSWWEDTFLKQPSETEPQDPLEEPELEDPDFPAPGT</sequence>
<organism evidence="2 3">
    <name type="scientific">Lepraria neglecta</name>
    <dbReference type="NCBI Taxonomy" id="209136"/>
    <lineage>
        <taxon>Eukaryota</taxon>
        <taxon>Fungi</taxon>
        <taxon>Dikarya</taxon>
        <taxon>Ascomycota</taxon>
        <taxon>Pezizomycotina</taxon>
        <taxon>Lecanoromycetes</taxon>
        <taxon>OSLEUM clade</taxon>
        <taxon>Lecanoromycetidae</taxon>
        <taxon>Lecanorales</taxon>
        <taxon>Lecanorineae</taxon>
        <taxon>Stereocaulaceae</taxon>
        <taxon>Lepraria</taxon>
    </lineage>
</organism>
<protein>
    <submittedName>
        <fullName evidence="2">Uncharacterized protein</fullName>
    </submittedName>
</protein>
<reference evidence="2" key="1">
    <citation type="submission" date="2022-11" db="EMBL/GenBank/DDBJ databases">
        <title>Chromosomal genome sequence assembly and mating type (MAT) locus characterization of the leprose asexual lichenized fungus Lepraria neglecta (Nyl.) Erichsen.</title>
        <authorList>
            <person name="Allen J.L."/>
            <person name="Pfeffer B."/>
        </authorList>
    </citation>
    <scope>NUCLEOTIDE SEQUENCE</scope>
    <source>
        <strain evidence="2">Allen 5258</strain>
    </source>
</reference>
<dbReference type="Proteomes" id="UP001276659">
    <property type="component" value="Unassembled WGS sequence"/>
</dbReference>
<dbReference type="EMBL" id="JASNWA010000003">
    <property type="protein sequence ID" value="KAK3178621.1"/>
    <property type="molecule type" value="Genomic_DNA"/>
</dbReference>
<feature type="compositionally biased region" description="Acidic residues" evidence="1">
    <location>
        <begin position="123"/>
        <end position="137"/>
    </location>
</feature>
<dbReference type="AlphaFoldDB" id="A0AAD9ZGD1"/>
<feature type="region of interest" description="Disordered" evidence="1">
    <location>
        <begin position="116"/>
        <end position="143"/>
    </location>
</feature>
<evidence type="ECO:0000256" key="1">
    <source>
        <dbReference type="SAM" id="MobiDB-lite"/>
    </source>
</evidence>
<gene>
    <name evidence="2" type="ORF">OEA41_000758</name>
</gene>
<accession>A0AAD9ZGD1</accession>
<name>A0AAD9ZGD1_9LECA</name>
<comment type="caution">
    <text evidence="2">The sequence shown here is derived from an EMBL/GenBank/DDBJ whole genome shotgun (WGS) entry which is preliminary data.</text>
</comment>
<evidence type="ECO:0000313" key="2">
    <source>
        <dbReference type="EMBL" id="KAK3178621.1"/>
    </source>
</evidence>
<keyword evidence="3" id="KW-1185">Reference proteome</keyword>